<organism evidence="4 5">
    <name type="scientific">Paenibacillus shunpengii</name>
    <dbReference type="NCBI Taxonomy" id="2054424"/>
    <lineage>
        <taxon>Bacteria</taxon>
        <taxon>Bacillati</taxon>
        <taxon>Bacillota</taxon>
        <taxon>Bacilli</taxon>
        <taxon>Bacillales</taxon>
        <taxon>Paenibacillaceae</taxon>
        <taxon>Paenibacillus</taxon>
    </lineage>
</organism>
<dbReference type="InterPro" id="IPR019606">
    <property type="entry name" value="GerMN"/>
</dbReference>
<feature type="compositionally biased region" description="Polar residues" evidence="1">
    <location>
        <begin position="59"/>
        <end position="68"/>
    </location>
</feature>
<reference evidence="5" key="1">
    <citation type="journal article" date="2019" name="Int. J. Syst. Evol. Microbiol.">
        <title>The Global Catalogue of Microorganisms (GCM) 10K type strain sequencing project: providing services to taxonomists for standard genome sequencing and annotation.</title>
        <authorList>
            <consortium name="The Broad Institute Genomics Platform"/>
            <consortium name="The Broad Institute Genome Sequencing Center for Infectious Disease"/>
            <person name="Wu L."/>
            <person name="Ma J."/>
        </authorList>
    </citation>
    <scope>NUCLEOTIDE SEQUENCE [LARGE SCALE GENOMIC DNA]</scope>
    <source>
        <strain evidence="5">KCTC 33849</strain>
    </source>
</reference>
<feature type="compositionally biased region" description="Gly residues" evidence="1">
    <location>
        <begin position="73"/>
        <end position="84"/>
    </location>
</feature>
<dbReference type="Proteomes" id="UP001597540">
    <property type="component" value="Unassembled WGS sequence"/>
</dbReference>
<dbReference type="Pfam" id="PF10646">
    <property type="entry name" value="Germane"/>
    <property type="match status" value="1"/>
</dbReference>
<protein>
    <submittedName>
        <fullName evidence="4">GerMN domain-containing protein</fullName>
    </submittedName>
</protein>
<dbReference type="EMBL" id="JBHUMJ010000002">
    <property type="protein sequence ID" value="MFD2701562.1"/>
    <property type="molecule type" value="Genomic_DNA"/>
</dbReference>
<sequence length="225" mass="24644">MMRKKWWMVALLAVSLTTLAACGNNPTASPPNSDSEQQTGSETDPQTDDTQEQEETEPSNETQTPPEESNTSGNGGTSSGGTNGSSGEQAENVETKEANIQVYYTDPELLELKSAMQTISYKTDWSKYEAAFKALQHSDSEELVPLWSEEITINKLEVDGGNITLDLKIPATANLGSSGESFAIDGLKQTFFQFEEVESLELLIDGEQKESLMGHVELEHPMTRE</sequence>
<gene>
    <name evidence="4" type="ORF">ACFSVM_13865</name>
</gene>
<feature type="chain" id="PRO_5046047953" evidence="2">
    <location>
        <begin position="21"/>
        <end position="225"/>
    </location>
</feature>
<feature type="region of interest" description="Disordered" evidence="1">
    <location>
        <begin position="21"/>
        <end position="94"/>
    </location>
</feature>
<evidence type="ECO:0000256" key="2">
    <source>
        <dbReference type="SAM" id="SignalP"/>
    </source>
</evidence>
<feature type="compositionally biased region" description="Acidic residues" evidence="1">
    <location>
        <begin position="45"/>
        <end position="58"/>
    </location>
</feature>
<feature type="compositionally biased region" description="Polar residues" evidence="1">
    <location>
        <begin position="24"/>
        <end position="41"/>
    </location>
</feature>
<evidence type="ECO:0000313" key="5">
    <source>
        <dbReference type="Proteomes" id="UP001597540"/>
    </source>
</evidence>
<dbReference type="PROSITE" id="PS51257">
    <property type="entry name" value="PROKAR_LIPOPROTEIN"/>
    <property type="match status" value="1"/>
</dbReference>
<feature type="domain" description="GerMN" evidence="3">
    <location>
        <begin position="128"/>
        <end position="213"/>
    </location>
</feature>
<dbReference type="SMART" id="SM00909">
    <property type="entry name" value="Germane"/>
    <property type="match status" value="1"/>
</dbReference>
<name>A0ABW5SP39_9BACL</name>
<evidence type="ECO:0000259" key="3">
    <source>
        <dbReference type="SMART" id="SM00909"/>
    </source>
</evidence>
<keyword evidence="2" id="KW-0732">Signal</keyword>
<evidence type="ECO:0000256" key="1">
    <source>
        <dbReference type="SAM" id="MobiDB-lite"/>
    </source>
</evidence>
<feature type="signal peptide" evidence="2">
    <location>
        <begin position="1"/>
        <end position="20"/>
    </location>
</feature>
<keyword evidence="5" id="KW-1185">Reference proteome</keyword>
<dbReference type="RefSeq" id="WP_256209662.1">
    <property type="nucleotide sequence ID" value="NZ_JBHUMJ010000002.1"/>
</dbReference>
<comment type="caution">
    <text evidence="4">The sequence shown here is derived from an EMBL/GenBank/DDBJ whole genome shotgun (WGS) entry which is preliminary data.</text>
</comment>
<proteinExistence type="predicted"/>
<accession>A0ABW5SP39</accession>
<evidence type="ECO:0000313" key="4">
    <source>
        <dbReference type="EMBL" id="MFD2701562.1"/>
    </source>
</evidence>